<dbReference type="Pfam" id="PF00440">
    <property type="entry name" value="TetR_N"/>
    <property type="match status" value="1"/>
</dbReference>
<name>A0AA37RZZ6_9GAMM</name>
<dbReference type="RefSeq" id="WP_095507093.1">
    <property type="nucleotide sequence ID" value="NZ_BSNC01000011.1"/>
</dbReference>
<dbReference type="GO" id="GO:0003700">
    <property type="term" value="F:DNA-binding transcription factor activity"/>
    <property type="evidence" value="ECO:0007669"/>
    <property type="project" value="TreeGrafter"/>
</dbReference>
<dbReference type="PANTHER" id="PTHR30055:SF235">
    <property type="entry name" value="TRANSCRIPTIONAL REGULATORY PROTEIN"/>
    <property type="match status" value="1"/>
</dbReference>
<comment type="caution">
    <text evidence="4">The sequence shown here is derived from an EMBL/GenBank/DDBJ whole genome shotgun (WGS) entry which is preliminary data.</text>
</comment>
<proteinExistence type="predicted"/>
<dbReference type="SUPFAM" id="SSF46689">
    <property type="entry name" value="Homeodomain-like"/>
    <property type="match status" value="1"/>
</dbReference>
<organism evidence="4 5">
    <name type="scientific">Paraferrimonas sedimenticola</name>
    <dbReference type="NCBI Taxonomy" id="375674"/>
    <lineage>
        <taxon>Bacteria</taxon>
        <taxon>Pseudomonadati</taxon>
        <taxon>Pseudomonadota</taxon>
        <taxon>Gammaproteobacteria</taxon>
        <taxon>Alteromonadales</taxon>
        <taxon>Ferrimonadaceae</taxon>
        <taxon>Paraferrimonas</taxon>
    </lineage>
</organism>
<protein>
    <submittedName>
        <fullName evidence="4">TetR family transcriptional regulator</fullName>
    </submittedName>
</protein>
<feature type="DNA-binding region" description="H-T-H motif" evidence="2">
    <location>
        <begin position="38"/>
        <end position="57"/>
    </location>
</feature>
<dbReference type="PANTHER" id="PTHR30055">
    <property type="entry name" value="HTH-TYPE TRANSCRIPTIONAL REGULATOR RUTR"/>
    <property type="match status" value="1"/>
</dbReference>
<feature type="domain" description="HTH tetR-type" evidence="3">
    <location>
        <begin position="15"/>
        <end position="75"/>
    </location>
</feature>
<dbReference type="PROSITE" id="PS50977">
    <property type="entry name" value="HTH_TETR_2"/>
    <property type="match status" value="1"/>
</dbReference>
<accession>A0AA37RZZ6</accession>
<dbReference type="EMBL" id="BSNC01000011">
    <property type="protein sequence ID" value="GLP97777.1"/>
    <property type="molecule type" value="Genomic_DNA"/>
</dbReference>
<evidence type="ECO:0000313" key="5">
    <source>
        <dbReference type="Proteomes" id="UP001161422"/>
    </source>
</evidence>
<evidence type="ECO:0000256" key="2">
    <source>
        <dbReference type="PROSITE-ProRule" id="PRU00335"/>
    </source>
</evidence>
<dbReference type="Proteomes" id="UP001161422">
    <property type="component" value="Unassembled WGS sequence"/>
</dbReference>
<dbReference type="InterPro" id="IPR009057">
    <property type="entry name" value="Homeodomain-like_sf"/>
</dbReference>
<reference evidence="4" key="1">
    <citation type="journal article" date="2014" name="Int. J. Syst. Evol. Microbiol.">
        <title>Complete genome sequence of Corynebacterium casei LMG S-19264T (=DSM 44701T), isolated from a smear-ripened cheese.</title>
        <authorList>
            <consortium name="US DOE Joint Genome Institute (JGI-PGF)"/>
            <person name="Walter F."/>
            <person name="Albersmeier A."/>
            <person name="Kalinowski J."/>
            <person name="Ruckert C."/>
        </authorList>
    </citation>
    <scope>NUCLEOTIDE SEQUENCE</scope>
    <source>
        <strain evidence="4">NBRC 101628</strain>
    </source>
</reference>
<dbReference type="AlphaFoldDB" id="A0AA37RZZ6"/>
<reference evidence="4" key="2">
    <citation type="submission" date="2023-01" db="EMBL/GenBank/DDBJ databases">
        <title>Draft genome sequence of Paraferrimonas sedimenticola strain NBRC 101628.</title>
        <authorList>
            <person name="Sun Q."/>
            <person name="Mori K."/>
        </authorList>
    </citation>
    <scope>NUCLEOTIDE SEQUENCE</scope>
    <source>
        <strain evidence="4">NBRC 101628</strain>
    </source>
</reference>
<dbReference type="InterPro" id="IPR050109">
    <property type="entry name" value="HTH-type_TetR-like_transc_reg"/>
</dbReference>
<evidence type="ECO:0000259" key="3">
    <source>
        <dbReference type="PROSITE" id="PS50977"/>
    </source>
</evidence>
<sequence length="222" mass="25501">MSQSSAPVKRRARGEVTRNLILEATLSLIAKQGIRAVTHRAVAAEAEVQLSLTTYYFKDINELIAKAFTHYCERGRPELNDVWVRVDEVLNRHKARELRSKQLRIQVCNELVELGKEYILGQIRENADSLCVEQIFFADTSLSDNLRELVNEHRAHLFAPMEAMCAKFNRHDPHIDATILLDTILSFEYASVGRPMDDARQAELDALLKRLFGWILGIHQYR</sequence>
<evidence type="ECO:0000256" key="1">
    <source>
        <dbReference type="ARBA" id="ARBA00023125"/>
    </source>
</evidence>
<dbReference type="InterPro" id="IPR001647">
    <property type="entry name" value="HTH_TetR"/>
</dbReference>
<dbReference type="Gene3D" id="1.10.357.10">
    <property type="entry name" value="Tetracycline Repressor, domain 2"/>
    <property type="match status" value="1"/>
</dbReference>
<dbReference type="GO" id="GO:0000976">
    <property type="term" value="F:transcription cis-regulatory region binding"/>
    <property type="evidence" value="ECO:0007669"/>
    <property type="project" value="TreeGrafter"/>
</dbReference>
<keyword evidence="1 2" id="KW-0238">DNA-binding</keyword>
<evidence type="ECO:0000313" key="4">
    <source>
        <dbReference type="EMBL" id="GLP97777.1"/>
    </source>
</evidence>
<keyword evidence="5" id="KW-1185">Reference proteome</keyword>
<gene>
    <name evidence="4" type="ORF">GCM10007895_30840</name>
</gene>